<proteinExistence type="predicted"/>
<organism evidence="1">
    <name type="scientific">uncultured Desulfobacterium sp</name>
    <dbReference type="NCBI Taxonomy" id="201089"/>
    <lineage>
        <taxon>Bacteria</taxon>
        <taxon>Pseudomonadati</taxon>
        <taxon>Thermodesulfobacteriota</taxon>
        <taxon>Desulfobacteria</taxon>
        <taxon>Desulfobacterales</taxon>
        <taxon>Desulfobacteriaceae</taxon>
        <taxon>Desulfobacterium</taxon>
        <taxon>environmental samples</taxon>
    </lineage>
</organism>
<evidence type="ECO:0000313" key="1">
    <source>
        <dbReference type="EMBL" id="SPD76189.1"/>
    </source>
</evidence>
<dbReference type="EMBL" id="OJIN01000230">
    <property type="protein sequence ID" value="SPD76189.1"/>
    <property type="molecule type" value="Genomic_DNA"/>
</dbReference>
<reference evidence="1" key="1">
    <citation type="submission" date="2018-01" db="EMBL/GenBank/DDBJ databases">
        <authorList>
            <person name="Regsiter A."/>
            <person name="William W."/>
        </authorList>
    </citation>
    <scope>NUCLEOTIDE SEQUENCE</scope>
    <source>
        <strain evidence="1">TRIP AH-1</strain>
    </source>
</reference>
<gene>
    <name evidence="1" type="ORF">PITCH_A840075</name>
</gene>
<dbReference type="AlphaFoldDB" id="A0A445N3B2"/>
<protein>
    <submittedName>
        <fullName evidence="1">Uncharacterized protein</fullName>
    </submittedName>
</protein>
<accession>A0A445N3B2</accession>
<sequence>MKEKIKKMNTIGINTKTTSHIILIGYFTLFQTKVATRKYPDSHEPESGVYFLTAGSCIIQKNGISYANF</sequence>
<name>A0A445N3B2_9BACT</name>